<dbReference type="InterPro" id="IPR000182">
    <property type="entry name" value="GNAT_dom"/>
</dbReference>
<dbReference type="PANTHER" id="PTHR43877">
    <property type="entry name" value="AMINOALKYLPHOSPHONATE N-ACETYLTRANSFERASE-RELATED-RELATED"/>
    <property type="match status" value="1"/>
</dbReference>
<dbReference type="RefSeq" id="WP_025295059.1">
    <property type="nucleotide sequence ID" value="NZ_CP006644.1"/>
</dbReference>
<keyword evidence="5" id="KW-1185">Reference proteome</keyword>
<dbReference type="Gene3D" id="3.40.630.30">
    <property type="match status" value="1"/>
</dbReference>
<keyword evidence="1" id="KW-0808">Transferase</keyword>
<dbReference type="STRING" id="1123269.NX02_26870"/>
<dbReference type="HOGENOM" id="CLU_013985_34_1_5"/>
<sequence>MSDGCEPRPLAIDSCDDLAELWTACGLTRPWNDPVRDARAAIEGATSVVLGVREGEEGRLIASAMVGFDGHRGWVYYLAVAPDRQRAGLGRRMMAAAEQWLRAQGVPKIQLMVREDNHAAIGFYEALGLARQPVVTLGRFLDEKAP</sequence>
<evidence type="ECO:0000313" key="5">
    <source>
        <dbReference type="Proteomes" id="UP000018851"/>
    </source>
</evidence>
<dbReference type="CDD" id="cd04301">
    <property type="entry name" value="NAT_SF"/>
    <property type="match status" value="1"/>
</dbReference>
<dbReference type="Proteomes" id="UP000018851">
    <property type="component" value="Chromosome"/>
</dbReference>
<dbReference type="PROSITE" id="PS51186">
    <property type="entry name" value="GNAT"/>
    <property type="match status" value="1"/>
</dbReference>
<evidence type="ECO:0000256" key="2">
    <source>
        <dbReference type="ARBA" id="ARBA00023315"/>
    </source>
</evidence>
<dbReference type="NCBIfam" id="NF002959">
    <property type="entry name" value="PRK03624.1"/>
    <property type="match status" value="1"/>
</dbReference>
<dbReference type="GO" id="GO:0016747">
    <property type="term" value="F:acyltransferase activity, transferring groups other than amino-acyl groups"/>
    <property type="evidence" value="ECO:0007669"/>
    <property type="project" value="InterPro"/>
</dbReference>
<name>W0AKY7_9SPHN</name>
<evidence type="ECO:0000256" key="1">
    <source>
        <dbReference type="ARBA" id="ARBA00022679"/>
    </source>
</evidence>
<evidence type="ECO:0000259" key="3">
    <source>
        <dbReference type="PROSITE" id="PS51186"/>
    </source>
</evidence>
<keyword evidence="2" id="KW-0012">Acyltransferase</keyword>
<dbReference type="InterPro" id="IPR050832">
    <property type="entry name" value="Bact_Acetyltransf"/>
</dbReference>
<dbReference type="Pfam" id="PF00583">
    <property type="entry name" value="Acetyltransf_1"/>
    <property type="match status" value="1"/>
</dbReference>
<gene>
    <name evidence="4" type="ORF">NX02_26870</name>
</gene>
<dbReference type="EMBL" id="CP006644">
    <property type="protein sequence ID" value="AHE56963.1"/>
    <property type="molecule type" value="Genomic_DNA"/>
</dbReference>
<organism evidence="4 5">
    <name type="scientific">Sphingomonas sanxanigenens DSM 19645 = NX02</name>
    <dbReference type="NCBI Taxonomy" id="1123269"/>
    <lineage>
        <taxon>Bacteria</taxon>
        <taxon>Pseudomonadati</taxon>
        <taxon>Pseudomonadota</taxon>
        <taxon>Alphaproteobacteria</taxon>
        <taxon>Sphingomonadales</taxon>
        <taxon>Sphingomonadaceae</taxon>
        <taxon>Sphingomonas</taxon>
    </lineage>
</organism>
<evidence type="ECO:0000313" key="4">
    <source>
        <dbReference type="EMBL" id="AHE56963.1"/>
    </source>
</evidence>
<dbReference type="InterPro" id="IPR016181">
    <property type="entry name" value="Acyl_CoA_acyltransferase"/>
</dbReference>
<reference evidence="4 5" key="1">
    <citation type="submission" date="2013-07" db="EMBL/GenBank/DDBJ databases">
        <title>Completed genome of Sphingomonas sanxanigenens NX02.</title>
        <authorList>
            <person name="Ma T."/>
            <person name="Huang H."/>
            <person name="Wu M."/>
            <person name="Li X."/>
            <person name="Li G."/>
        </authorList>
    </citation>
    <scope>NUCLEOTIDE SEQUENCE [LARGE SCALE GENOMIC DNA]</scope>
    <source>
        <strain evidence="4 5">NX02</strain>
    </source>
</reference>
<dbReference type="KEGG" id="ssan:NX02_26870"/>
<dbReference type="SUPFAM" id="SSF55729">
    <property type="entry name" value="Acyl-CoA N-acyltransferases (Nat)"/>
    <property type="match status" value="1"/>
</dbReference>
<dbReference type="eggNOG" id="COG0456">
    <property type="taxonomic scope" value="Bacteria"/>
</dbReference>
<dbReference type="OrthoDB" id="1821130at2"/>
<dbReference type="AlphaFoldDB" id="W0AKY7"/>
<proteinExistence type="predicted"/>
<dbReference type="PATRIC" id="fig|1123269.5.peg.5270"/>
<feature type="domain" description="N-acetyltransferase" evidence="3">
    <location>
        <begin position="5"/>
        <end position="146"/>
    </location>
</feature>
<accession>W0AKY7</accession>
<protein>
    <recommendedName>
        <fullName evidence="3">N-acetyltransferase domain-containing protein</fullName>
    </recommendedName>
</protein>